<evidence type="ECO:0000256" key="6">
    <source>
        <dbReference type="ARBA" id="ARBA00023186"/>
    </source>
</evidence>
<dbReference type="SUPFAM" id="SSF58014">
    <property type="entry name" value="Coiled-coil domain of nucleotide exchange factor GrpE"/>
    <property type="match status" value="1"/>
</dbReference>
<sequence length="225" mass="25536">MTENMSKEDMVKEAVEEAKAKAEAEETNATTAEAEEAAEAEAKEDAEDTAEAGEETGSEEDQGEEKSGEKKKFFGKKNKKDKKDEKIEELNDRITRQMAEFDNFRKRSEKEKSQMYEIGAKDIIEKILPVVDNFERGLDSIPEEEKGSPFAEGMEKIYKQLMTTLDSLGVKPIKAVGQEFNPDFHNAVMHVEDEEFGENVVAEEFQKGYMYRESVVRHSMVKVAN</sequence>
<evidence type="ECO:0000256" key="8">
    <source>
        <dbReference type="ARBA" id="ARBA00072274"/>
    </source>
</evidence>
<comment type="similarity">
    <text evidence="2 10 12">Belongs to the GrpE family.</text>
</comment>
<feature type="region of interest" description="Disordered" evidence="13">
    <location>
        <begin position="1"/>
        <end position="89"/>
    </location>
</feature>
<feature type="compositionally biased region" description="Acidic residues" evidence="13">
    <location>
        <begin position="33"/>
        <end position="63"/>
    </location>
</feature>
<evidence type="ECO:0000256" key="7">
    <source>
        <dbReference type="ARBA" id="ARBA00053401"/>
    </source>
</evidence>
<gene>
    <name evidence="10" type="primary">grpE</name>
    <name evidence="14" type="ORF">HMPREF1202_01712</name>
</gene>
<dbReference type="InterPro" id="IPR000740">
    <property type="entry name" value="GrpE"/>
</dbReference>
<proteinExistence type="inferred from homology"/>
<evidence type="ECO:0000256" key="5">
    <source>
        <dbReference type="ARBA" id="ARBA00023016"/>
    </source>
</evidence>
<dbReference type="EMBL" id="AZJE01000022">
    <property type="protein sequence ID" value="ETD21897.1"/>
    <property type="molecule type" value="Genomic_DNA"/>
</dbReference>
<dbReference type="InterPro" id="IPR013805">
    <property type="entry name" value="GrpE_CC"/>
</dbReference>
<comment type="subcellular location">
    <subcellularLocation>
        <location evidence="1 10">Cytoplasm</location>
    </subcellularLocation>
</comment>
<evidence type="ECO:0000256" key="4">
    <source>
        <dbReference type="ARBA" id="ARBA00022490"/>
    </source>
</evidence>
<protein>
    <recommendedName>
        <fullName evidence="8 10">Protein GrpE</fullName>
    </recommendedName>
    <alternativeName>
        <fullName evidence="9 10">HSP-70 cofactor</fullName>
    </alternativeName>
</protein>
<dbReference type="GO" id="GO:0051087">
    <property type="term" value="F:protein-folding chaperone binding"/>
    <property type="evidence" value="ECO:0007669"/>
    <property type="project" value="InterPro"/>
</dbReference>
<dbReference type="InterPro" id="IPR009012">
    <property type="entry name" value="GrpE_head"/>
</dbReference>
<dbReference type="Pfam" id="PF01025">
    <property type="entry name" value="GrpE"/>
    <property type="match status" value="1"/>
</dbReference>
<dbReference type="PANTHER" id="PTHR21237">
    <property type="entry name" value="GRPE PROTEIN"/>
    <property type="match status" value="1"/>
</dbReference>
<dbReference type="GO" id="GO:0005737">
    <property type="term" value="C:cytoplasm"/>
    <property type="evidence" value="ECO:0007669"/>
    <property type="project" value="UniProtKB-SubCell"/>
</dbReference>
<dbReference type="CDD" id="cd00446">
    <property type="entry name" value="GrpE"/>
    <property type="match status" value="1"/>
</dbReference>
<dbReference type="HOGENOM" id="CLU_057217_5_0_9"/>
<evidence type="ECO:0000256" key="3">
    <source>
        <dbReference type="ARBA" id="ARBA00011738"/>
    </source>
</evidence>
<evidence type="ECO:0000313" key="15">
    <source>
        <dbReference type="Proteomes" id="UP000018683"/>
    </source>
</evidence>
<dbReference type="PROSITE" id="PS01071">
    <property type="entry name" value="GRPE"/>
    <property type="match status" value="1"/>
</dbReference>
<dbReference type="STRING" id="1073376.HMPREF1202_01712"/>
<keyword evidence="5 10" id="KW-0346">Stress response</keyword>
<comment type="function">
    <text evidence="7 10 11">Participates actively in the response to hyperosmotic and heat shock by preventing the aggregation of stress-denatured proteins, in association with DnaK and GrpE. It is the nucleotide exchange factor for DnaK and may function as a thermosensor. Unfolded proteins bind initially to DnaJ; upon interaction with the DnaJ-bound protein, DnaK hydrolyzes its bound ATP, resulting in the formation of a stable complex. GrpE releases ADP from DnaK; ATP binding to DnaK triggers the release of the substrate protein, thus completing the reaction cycle. Several rounds of ATP-dependent interactions between DnaJ, DnaK and GrpE are required for fully efficient folding.</text>
</comment>
<dbReference type="SUPFAM" id="SSF51064">
    <property type="entry name" value="Head domain of nucleotide exchange factor GrpE"/>
    <property type="match status" value="1"/>
</dbReference>
<dbReference type="HAMAP" id="MF_01151">
    <property type="entry name" value="GrpE"/>
    <property type="match status" value="1"/>
</dbReference>
<dbReference type="GO" id="GO:0000774">
    <property type="term" value="F:adenyl-nucleotide exchange factor activity"/>
    <property type="evidence" value="ECO:0007669"/>
    <property type="project" value="InterPro"/>
</dbReference>
<feature type="compositionally biased region" description="Basic and acidic residues" evidence="13">
    <location>
        <begin position="1"/>
        <end position="24"/>
    </location>
</feature>
<evidence type="ECO:0000256" key="11">
    <source>
        <dbReference type="RuleBase" id="RU000639"/>
    </source>
</evidence>
<dbReference type="PRINTS" id="PR00773">
    <property type="entry name" value="GRPEPROTEIN"/>
</dbReference>
<dbReference type="NCBIfam" id="NF010738">
    <property type="entry name" value="PRK14140.1"/>
    <property type="match status" value="1"/>
</dbReference>
<dbReference type="GO" id="GO:0051082">
    <property type="term" value="F:unfolded protein binding"/>
    <property type="evidence" value="ECO:0007669"/>
    <property type="project" value="TreeGrafter"/>
</dbReference>
<name>V8C489_9FIRM</name>
<dbReference type="PATRIC" id="fig|1073376.3.peg.1758"/>
<dbReference type="FunFam" id="2.30.22.10:FF:000001">
    <property type="entry name" value="Protein GrpE"/>
    <property type="match status" value="1"/>
</dbReference>
<keyword evidence="6 10" id="KW-0143">Chaperone</keyword>
<evidence type="ECO:0000256" key="1">
    <source>
        <dbReference type="ARBA" id="ARBA00004496"/>
    </source>
</evidence>
<dbReference type="Gene3D" id="2.30.22.10">
    <property type="entry name" value="Head domain of nucleotide exchange factor GrpE"/>
    <property type="match status" value="1"/>
</dbReference>
<dbReference type="GO" id="GO:0006457">
    <property type="term" value="P:protein folding"/>
    <property type="evidence" value="ECO:0007669"/>
    <property type="project" value="InterPro"/>
</dbReference>
<evidence type="ECO:0000256" key="13">
    <source>
        <dbReference type="SAM" id="MobiDB-lite"/>
    </source>
</evidence>
<dbReference type="Gene3D" id="3.90.20.20">
    <property type="match status" value="1"/>
</dbReference>
<keyword evidence="4 10" id="KW-0963">Cytoplasm</keyword>
<dbReference type="Proteomes" id="UP000018683">
    <property type="component" value="Unassembled WGS sequence"/>
</dbReference>
<evidence type="ECO:0000313" key="14">
    <source>
        <dbReference type="EMBL" id="ETD21897.1"/>
    </source>
</evidence>
<comment type="caution">
    <text evidence="14">The sequence shown here is derived from an EMBL/GenBank/DDBJ whole genome shotgun (WGS) entry which is preliminary data.</text>
</comment>
<accession>V8C489</accession>
<reference evidence="14 15" key="1">
    <citation type="submission" date="2013-10" db="EMBL/GenBank/DDBJ databases">
        <title>The Genome Sequence of Ruminococcus lactaris CC59_002D.</title>
        <authorList>
            <consortium name="The Broad Institute Genomics Platform"/>
            <person name="Earl A."/>
            <person name="Allen-Vercoe E."/>
            <person name="Daigneault M."/>
            <person name="Young S.K."/>
            <person name="Zeng Q."/>
            <person name="Gargeya S."/>
            <person name="Fitzgerald M."/>
            <person name="Abouelleil A."/>
            <person name="Alvarado L."/>
            <person name="Chapman S.B."/>
            <person name="Gainer-Dewar J."/>
            <person name="Goldberg J."/>
            <person name="Griggs A."/>
            <person name="Gujja S."/>
            <person name="Hansen M."/>
            <person name="Howarth C."/>
            <person name="Imamovic A."/>
            <person name="Ireland A."/>
            <person name="Larimer J."/>
            <person name="McCowan C."/>
            <person name="Murphy C."/>
            <person name="Pearson M."/>
            <person name="Poon T.W."/>
            <person name="Priest M."/>
            <person name="Roberts A."/>
            <person name="Saif S."/>
            <person name="Shea T."/>
            <person name="Sykes S."/>
            <person name="Wortman J."/>
            <person name="Nusbaum C."/>
            <person name="Birren B."/>
        </authorList>
    </citation>
    <scope>NUCLEOTIDE SEQUENCE [LARGE SCALE GENOMIC DNA]</scope>
    <source>
        <strain evidence="14 15">CC59_002D</strain>
    </source>
</reference>
<dbReference type="PANTHER" id="PTHR21237:SF23">
    <property type="entry name" value="GRPE PROTEIN HOMOLOG, MITOCHONDRIAL"/>
    <property type="match status" value="1"/>
</dbReference>
<dbReference type="GO" id="GO:0042803">
    <property type="term" value="F:protein homodimerization activity"/>
    <property type="evidence" value="ECO:0007669"/>
    <property type="project" value="InterPro"/>
</dbReference>
<organism evidence="14 15">
    <name type="scientific">[Ruminococcus] lactaris CC59_002D</name>
    <dbReference type="NCBI Taxonomy" id="1073376"/>
    <lineage>
        <taxon>Bacteria</taxon>
        <taxon>Bacillati</taxon>
        <taxon>Bacillota</taxon>
        <taxon>Clostridia</taxon>
        <taxon>Lachnospirales</taxon>
        <taxon>Lachnospiraceae</taxon>
        <taxon>Mediterraneibacter</taxon>
    </lineage>
</organism>
<evidence type="ECO:0000256" key="10">
    <source>
        <dbReference type="HAMAP-Rule" id="MF_01151"/>
    </source>
</evidence>
<evidence type="ECO:0000256" key="12">
    <source>
        <dbReference type="RuleBase" id="RU004478"/>
    </source>
</evidence>
<dbReference type="AlphaFoldDB" id="V8C489"/>
<comment type="subunit">
    <text evidence="3 10">Homodimer.</text>
</comment>
<evidence type="ECO:0000256" key="9">
    <source>
        <dbReference type="ARBA" id="ARBA00076414"/>
    </source>
</evidence>
<evidence type="ECO:0000256" key="2">
    <source>
        <dbReference type="ARBA" id="ARBA00009054"/>
    </source>
</evidence>